<feature type="domain" description="Glyoxal oxidase N-terminal" evidence="1">
    <location>
        <begin position="28"/>
        <end position="106"/>
    </location>
</feature>
<accession>A0A6G1BIU4</accession>
<sequence length="118" mass="12847">MRGCHPSPPNAVVAHQDLSTPRVVYIFLADGQVLWCLPAIPGNMLRNYPSSGSSVLLLLRPESPTHAEVLVYGSEPHSSYRLTLRNGTFILADQTCGRIVPTEANPLSNVVAQQCLRP</sequence>
<evidence type="ECO:0000313" key="2">
    <source>
        <dbReference type="EMBL" id="KAF0887978.1"/>
    </source>
</evidence>
<dbReference type="InterPro" id="IPR009880">
    <property type="entry name" value="Glyoxal_oxidase_N"/>
</dbReference>
<name>A0A6G1BIU4_9ORYZ</name>
<dbReference type="OrthoDB" id="2019572at2759"/>
<dbReference type="PANTHER" id="PTHR32208:SF85">
    <property type="entry name" value="GLYOXAL OXIDASE N-TERMINUS FAMILY PROTEIN, EXPRESSED"/>
    <property type="match status" value="1"/>
</dbReference>
<comment type="caution">
    <text evidence="2">The sequence shown here is derived from an EMBL/GenBank/DDBJ whole genome shotgun (WGS) entry which is preliminary data.</text>
</comment>
<dbReference type="AlphaFoldDB" id="A0A6G1BIU4"/>
<keyword evidence="3" id="KW-1185">Reference proteome</keyword>
<dbReference type="Proteomes" id="UP000479710">
    <property type="component" value="Unassembled WGS sequence"/>
</dbReference>
<reference evidence="2 3" key="1">
    <citation type="submission" date="2019-11" db="EMBL/GenBank/DDBJ databases">
        <title>Whole genome sequence of Oryza granulata.</title>
        <authorList>
            <person name="Li W."/>
        </authorList>
    </citation>
    <scope>NUCLEOTIDE SEQUENCE [LARGE SCALE GENOMIC DNA]</scope>
    <source>
        <strain evidence="3">cv. Menghai</strain>
        <tissue evidence="2">Leaf</tissue>
    </source>
</reference>
<evidence type="ECO:0000313" key="3">
    <source>
        <dbReference type="Proteomes" id="UP000479710"/>
    </source>
</evidence>
<proteinExistence type="predicted"/>
<dbReference type="Pfam" id="PF07250">
    <property type="entry name" value="Glyoxal_oxid_N"/>
    <property type="match status" value="1"/>
</dbReference>
<dbReference type="PANTHER" id="PTHR32208">
    <property type="entry name" value="SECRETED PROTEIN-RELATED"/>
    <property type="match status" value="1"/>
</dbReference>
<evidence type="ECO:0000259" key="1">
    <source>
        <dbReference type="Pfam" id="PF07250"/>
    </source>
</evidence>
<gene>
    <name evidence="2" type="ORF">E2562_006900</name>
</gene>
<protein>
    <recommendedName>
        <fullName evidence="1">Glyoxal oxidase N-terminal domain-containing protein</fullName>
    </recommendedName>
</protein>
<dbReference type="EMBL" id="SPHZ02000012">
    <property type="protein sequence ID" value="KAF0887978.1"/>
    <property type="molecule type" value="Genomic_DNA"/>
</dbReference>
<organism evidence="2 3">
    <name type="scientific">Oryza meyeriana var. granulata</name>
    <dbReference type="NCBI Taxonomy" id="110450"/>
    <lineage>
        <taxon>Eukaryota</taxon>
        <taxon>Viridiplantae</taxon>
        <taxon>Streptophyta</taxon>
        <taxon>Embryophyta</taxon>
        <taxon>Tracheophyta</taxon>
        <taxon>Spermatophyta</taxon>
        <taxon>Magnoliopsida</taxon>
        <taxon>Liliopsida</taxon>
        <taxon>Poales</taxon>
        <taxon>Poaceae</taxon>
        <taxon>BOP clade</taxon>
        <taxon>Oryzoideae</taxon>
        <taxon>Oryzeae</taxon>
        <taxon>Oryzinae</taxon>
        <taxon>Oryza</taxon>
        <taxon>Oryza meyeriana</taxon>
    </lineage>
</organism>